<dbReference type="GO" id="GO:0015935">
    <property type="term" value="C:small ribosomal subunit"/>
    <property type="evidence" value="ECO:0007669"/>
    <property type="project" value="TreeGrafter"/>
</dbReference>
<reference evidence="10" key="1">
    <citation type="submission" date="2017-09" db="EMBL/GenBank/DDBJ databases">
        <title>Depth-based differentiation of microbial function through sediment-hosted aquifers and enrichment of novel symbionts in the deep terrestrial subsurface.</title>
        <authorList>
            <person name="Probst A.J."/>
            <person name="Ladd B."/>
            <person name="Jarett J.K."/>
            <person name="Geller-Mcgrath D.E."/>
            <person name="Sieber C.M.K."/>
            <person name="Emerson J.B."/>
            <person name="Anantharaman K."/>
            <person name="Thomas B.C."/>
            <person name="Malmstrom R."/>
            <person name="Stieglmeier M."/>
            <person name="Klingl A."/>
            <person name="Woyke T."/>
            <person name="Ryan C.M."/>
            <person name="Banfield J.F."/>
        </authorList>
    </citation>
    <scope>NUCLEOTIDE SEQUENCE [LARGE SCALE GENOMIC DNA]</scope>
</reference>
<evidence type="ECO:0000256" key="6">
    <source>
        <dbReference type="ARBA" id="ARBA00035136"/>
    </source>
</evidence>
<dbReference type="GO" id="GO:0005829">
    <property type="term" value="C:cytosol"/>
    <property type="evidence" value="ECO:0007669"/>
    <property type="project" value="TreeGrafter"/>
</dbReference>
<dbReference type="Proteomes" id="UP000229371">
    <property type="component" value="Unassembled WGS sequence"/>
</dbReference>
<proteinExistence type="inferred from homology"/>
<evidence type="ECO:0000256" key="7">
    <source>
        <dbReference type="HAMAP-Rule" id="MF_00500"/>
    </source>
</evidence>
<protein>
    <recommendedName>
        <fullName evidence="6 7">Small ribosomal subunit protein bS20</fullName>
    </recommendedName>
</protein>
<keyword evidence="4 7" id="KW-0689">Ribosomal protein</keyword>
<feature type="region of interest" description="Disordered" evidence="8">
    <location>
        <begin position="1"/>
        <end position="20"/>
    </location>
</feature>
<name>A0A2M7RPT5_9BACT</name>
<keyword evidence="3 7" id="KW-0694">RNA-binding</keyword>
<evidence type="ECO:0000313" key="10">
    <source>
        <dbReference type="Proteomes" id="UP000229371"/>
    </source>
</evidence>
<dbReference type="GO" id="GO:0006412">
    <property type="term" value="P:translation"/>
    <property type="evidence" value="ECO:0007669"/>
    <property type="project" value="UniProtKB-UniRule"/>
</dbReference>
<evidence type="ECO:0000256" key="8">
    <source>
        <dbReference type="SAM" id="MobiDB-lite"/>
    </source>
</evidence>
<dbReference type="InterPro" id="IPR036510">
    <property type="entry name" value="Ribosomal_bS20_sf"/>
</dbReference>
<keyword evidence="5 7" id="KW-0687">Ribonucleoprotein</keyword>
<dbReference type="HAMAP" id="MF_00500">
    <property type="entry name" value="Ribosomal_bS20"/>
    <property type="match status" value="1"/>
</dbReference>
<evidence type="ECO:0000256" key="1">
    <source>
        <dbReference type="ARBA" id="ARBA00007634"/>
    </source>
</evidence>
<comment type="function">
    <text evidence="7">Binds directly to 16S ribosomal RNA.</text>
</comment>
<comment type="similarity">
    <text evidence="1 7">Belongs to the bacterial ribosomal protein bS20 family.</text>
</comment>
<evidence type="ECO:0000313" key="9">
    <source>
        <dbReference type="EMBL" id="PIZ01191.1"/>
    </source>
</evidence>
<evidence type="ECO:0000256" key="4">
    <source>
        <dbReference type="ARBA" id="ARBA00022980"/>
    </source>
</evidence>
<comment type="caution">
    <text evidence="9">The sequence shown here is derived from an EMBL/GenBank/DDBJ whole genome shotgun (WGS) entry which is preliminary data.</text>
</comment>
<dbReference type="GO" id="GO:0003735">
    <property type="term" value="F:structural constituent of ribosome"/>
    <property type="evidence" value="ECO:0007669"/>
    <property type="project" value="InterPro"/>
</dbReference>
<organism evidence="9 10">
    <name type="scientific">bacterium (Candidatus Gribaldobacteria) CG_4_10_14_0_8_um_filter_33_9</name>
    <dbReference type="NCBI Taxonomy" id="2014266"/>
    <lineage>
        <taxon>Bacteria</taxon>
        <taxon>Candidatus Gribaldobacteria</taxon>
    </lineage>
</organism>
<dbReference type="SUPFAM" id="SSF46992">
    <property type="entry name" value="Ribosomal protein S20"/>
    <property type="match status" value="1"/>
</dbReference>
<keyword evidence="2 7" id="KW-0699">rRNA-binding</keyword>
<gene>
    <name evidence="7 9" type="primary">rpsT</name>
    <name evidence="9" type="ORF">COY61_00440</name>
</gene>
<dbReference type="Pfam" id="PF01649">
    <property type="entry name" value="Ribosomal_S20p"/>
    <property type="match status" value="1"/>
</dbReference>
<dbReference type="PANTHER" id="PTHR33398">
    <property type="entry name" value="30S RIBOSOMAL PROTEIN S20"/>
    <property type="match status" value="1"/>
</dbReference>
<dbReference type="EMBL" id="PFMI01000011">
    <property type="protein sequence ID" value="PIZ01191.1"/>
    <property type="molecule type" value="Genomic_DNA"/>
</dbReference>
<dbReference type="GO" id="GO:0070181">
    <property type="term" value="F:small ribosomal subunit rRNA binding"/>
    <property type="evidence" value="ECO:0007669"/>
    <property type="project" value="TreeGrafter"/>
</dbReference>
<dbReference type="PANTHER" id="PTHR33398:SF1">
    <property type="entry name" value="SMALL RIBOSOMAL SUBUNIT PROTEIN BS20C"/>
    <property type="match status" value="1"/>
</dbReference>
<dbReference type="NCBIfam" id="TIGR00029">
    <property type="entry name" value="S20"/>
    <property type="match status" value="1"/>
</dbReference>
<accession>A0A2M7RPT5</accession>
<dbReference type="AlphaFoldDB" id="A0A2M7RPT5"/>
<dbReference type="InterPro" id="IPR002583">
    <property type="entry name" value="Ribosomal_bS20"/>
</dbReference>
<evidence type="ECO:0000256" key="5">
    <source>
        <dbReference type="ARBA" id="ARBA00023274"/>
    </source>
</evidence>
<evidence type="ECO:0000256" key="2">
    <source>
        <dbReference type="ARBA" id="ARBA00022730"/>
    </source>
</evidence>
<evidence type="ECO:0000256" key="3">
    <source>
        <dbReference type="ARBA" id="ARBA00022884"/>
    </source>
</evidence>
<sequence length="88" mass="10304">MPITKSAKKALRQNTKRRKVNIQKKRKIKNLFKDVRKLVSEKKYSEAKKILPLVYKNLDKTAKKGIIKKNAASRKKSRITKLINKIKT</sequence>
<dbReference type="Gene3D" id="1.20.58.110">
    <property type="entry name" value="Ribosomal protein S20"/>
    <property type="match status" value="1"/>
</dbReference>